<organism evidence="1 2">
    <name type="scientific">Dyadobacter koreensis</name>
    <dbReference type="NCBI Taxonomy" id="408657"/>
    <lineage>
        <taxon>Bacteria</taxon>
        <taxon>Pseudomonadati</taxon>
        <taxon>Bacteroidota</taxon>
        <taxon>Cytophagia</taxon>
        <taxon>Cytophagales</taxon>
        <taxon>Spirosomataceae</taxon>
        <taxon>Dyadobacter</taxon>
    </lineage>
</organism>
<name>A0A1H6RJ38_9BACT</name>
<sequence>MTIAIMQPYIFPYIGYFQLINAVDKFVIYDDVNFINKGWINRNQILVSGKPHLFTIPLKDASQNKLIHEVELAINDPWKKKFLKTIQQSYQKAPNYQKVFLLIEEIVNFRSETIAELTLHALEQICAYMKIKTEIVKSSKIYNNSELKAQDRILDICKQEKASHYINPIGGIELYEKNKFEKEHIRLDFIKSVASPYPQFKNAFVPWLSIIDILMFNDDENIAKLLKEFELI</sequence>
<accession>A0A1H6RJ38</accession>
<protein>
    <submittedName>
        <fullName evidence="1">WbqC-like protein family protein</fullName>
    </submittedName>
</protein>
<reference evidence="1 2" key="1">
    <citation type="submission" date="2016-10" db="EMBL/GenBank/DDBJ databases">
        <authorList>
            <person name="de Groot N.N."/>
        </authorList>
    </citation>
    <scope>NUCLEOTIDE SEQUENCE [LARGE SCALE GENOMIC DNA]</scope>
    <source>
        <strain evidence="1 2">DSM 19938</strain>
    </source>
</reference>
<dbReference type="InterPro" id="IPR014985">
    <property type="entry name" value="WbqC"/>
</dbReference>
<dbReference type="OrthoDB" id="3611744at2"/>
<dbReference type="RefSeq" id="WP_090333502.1">
    <property type="nucleotide sequence ID" value="NZ_FNXY01000002.1"/>
</dbReference>
<dbReference type="Proteomes" id="UP000199532">
    <property type="component" value="Unassembled WGS sequence"/>
</dbReference>
<evidence type="ECO:0000313" key="1">
    <source>
        <dbReference type="EMBL" id="SEI54496.1"/>
    </source>
</evidence>
<dbReference type="STRING" id="408657.SAMN04487995_1273"/>
<gene>
    <name evidence="1" type="ORF">SAMN04487995_1273</name>
</gene>
<evidence type="ECO:0000313" key="2">
    <source>
        <dbReference type="Proteomes" id="UP000199532"/>
    </source>
</evidence>
<proteinExistence type="predicted"/>
<dbReference type="AlphaFoldDB" id="A0A1H6RJ38"/>
<keyword evidence="2" id="KW-1185">Reference proteome</keyword>
<dbReference type="Pfam" id="PF08889">
    <property type="entry name" value="WbqC"/>
    <property type="match status" value="1"/>
</dbReference>
<dbReference type="EMBL" id="FNXY01000002">
    <property type="protein sequence ID" value="SEI54496.1"/>
    <property type="molecule type" value="Genomic_DNA"/>
</dbReference>